<dbReference type="Proteomes" id="UP001552299">
    <property type="component" value="Unassembled WGS sequence"/>
</dbReference>
<protein>
    <submittedName>
        <fullName evidence="2">Uncharacterized protein</fullName>
    </submittedName>
</protein>
<proteinExistence type="predicted"/>
<reference evidence="2 3" key="1">
    <citation type="journal article" date="2024" name="Plant Biotechnol. J.">
        <title>Dendrobium thyrsiflorum genome and its molecular insights into genes involved in important horticultural traits.</title>
        <authorList>
            <person name="Chen B."/>
            <person name="Wang J.Y."/>
            <person name="Zheng P.J."/>
            <person name="Li K.L."/>
            <person name="Liang Y.M."/>
            <person name="Chen X.F."/>
            <person name="Zhang C."/>
            <person name="Zhao X."/>
            <person name="He X."/>
            <person name="Zhang G.Q."/>
            <person name="Liu Z.J."/>
            <person name="Xu Q."/>
        </authorList>
    </citation>
    <scope>NUCLEOTIDE SEQUENCE [LARGE SCALE GENOMIC DNA]</scope>
    <source>
        <strain evidence="2">GZMU011</strain>
    </source>
</reference>
<gene>
    <name evidence="2" type="ORF">M5K25_009532</name>
</gene>
<feature type="region of interest" description="Disordered" evidence="1">
    <location>
        <begin position="58"/>
        <end position="85"/>
    </location>
</feature>
<evidence type="ECO:0000313" key="2">
    <source>
        <dbReference type="EMBL" id="KAL0920396.1"/>
    </source>
</evidence>
<name>A0ABD0VCS6_DENTH</name>
<feature type="compositionally biased region" description="Low complexity" evidence="1">
    <location>
        <begin position="67"/>
        <end position="76"/>
    </location>
</feature>
<accession>A0ABD0VCS6</accession>
<organism evidence="2 3">
    <name type="scientific">Dendrobium thyrsiflorum</name>
    <name type="common">Pinecone-like raceme dendrobium</name>
    <name type="synonym">Orchid</name>
    <dbReference type="NCBI Taxonomy" id="117978"/>
    <lineage>
        <taxon>Eukaryota</taxon>
        <taxon>Viridiplantae</taxon>
        <taxon>Streptophyta</taxon>
        <taxon>Embryophyta</taxon>
        <taxon>Tracheophyta</taxon>
        <taxon>Spermatophyta</taxon>
        <taxon>Magnoliopsida</taxon>
        <taxon>Liliopsida</taxon>
        <taxon>Asparagales</taxon>
        <taxon>Orchidaceae</taxon>
        <taxon>Epidendroideae</taxon>
        <taxon>Malaxideae</taxon>
        <taxon>Dendrobiinae</taxon>
        <taxon>Dendrobium</taxon>
    </lineage>
</organism>
<dbReference type="EMBL" id="JANQDX010000008">
    <property type="protein sequence ID" value="KAL0920396.1"/>
    <property type="molecule type" value="Genomic_DNA"/>
</dbReference>
<comment type="caution">
    <text evidence="2">The sequence shown here is derived from an EMBL/GenBank/DDBJ whole genome shotgun (WGS) entry which is preliminary data.</text>
</comment>
<evidence type="ECO:0000256" key="1">
    <source>
        <dbReference type="SAM" id="MobiDB-lite"/>
    </source>
</evidence>
<keyword evidence="3" id="KW-1185">Reference proteome</keyword>
<dbReference type="AlphaFoldDB" id="A0ABD0VCS6"/>
<sequence>MVGEWMMDPIKIPWFRHPGPSWSLVYLVRGGSRPNLTEGSLSAAMGFDAVGEHTGAGHNHNIVMPFGGESPGSEGPKQNFGSFPASPRLGEISGVWASRHVREKRVRRRTGFPSHRAGEERV</sequence>
<evidence type="ECO:0000313" key="3">
    <source>
        <dbReference type="Proteomes" id="UP001552299"/>
    </source>
</evidence>